<sequence>MKKLTKLVQMKLVNLAVKTKVILSDKSGEGFVDSAGASVRA</sequence>
<evidence type="ECO:0000313" key="1">
    <source>
        <dbReference type="EMBL" id="VDN47308.1"/>
    </source>
</evidence>
<evidence type="ECO:0000313" key="2">
    <source>
        <dbReference type="Proteomes" id="UP000279029"/>
    </source>
</evidence>
<dbReference type="AlphaFoldDB" id="A0A3P7PEH8"/>
<dbReference type="Proteomes" id="UP000279029">
    <property type="component" value="Chromosome"/>
</dbReference>
<organism evidence="1 2">
    <name type="scientific">Petrocella atlantisensis</name>
    <dbReference type="NCBI Taxonomy" id="2173034"/>
    <lineage>
        <taxon>Bacteria</taxon>
        <taxon>Bacillati</taxon>
        <taxon>Bacillota</taxon>
        <taxon>Clostridia</taxon>
        <taxon>Lachnospirales</taxon>
        <taxon>Vallitaleaceae</taxon>
        <taxon>Petrocella</taxon>
    </lineage>
</organism>
<gene>
    <name evidence="1" type="ORF">PATL70BA_1424</name>
</gene>
<protein>
    <submittedName>
        <fullName evidence="1">Uncharacterized protein</fullName>
    </submittedName>
</protein>
<dbReference type="EMBL" id="LR130778">
    <property type="protein sequence ID" value="VDN47308.1"/>
    <property type="molecule type" value="Genomic_DNA"/>
</dbReference>
<reference evidence="1 2" key="1">
    <citation type="submission" date="2018-09" db="EMBL/GenBank/DDBJ databases">
        <authorList>
            <person name="Postec A."/>
        </authorList>
    </citation>
    <scope>NUCLEOTIDE SEQUENCE [LARGE SCALE GENOMIC DNA]</scope>
    <source>
        <strain evidence="1">70B-A</strain>
    </source>
</reference>
<keyword evidence="2" id="KW-1185">Reference proteome</keyword>
<dbReference type="RefSeq" id="WP_279233241.1">
    <property type="nucleotide sequence ID" value="NZ_LR130778.1"/>
</dbReference>
<dbReference type="KEGG" id="cbar:PATL70BA_1424"/>
<name>A0A3P7PEH8_9FIRM</name>
<accession>A0A3P7PEH8</accession>
<proteinExistence type="predicted"/>